<reference evidence="2 3" key="2">
    <citation type="submission" date="2018-11" db="EMBL/GenBank/DDBJ databases">
        <authorList>
            <consortium name="Pathogen Informatics"/>
        </authorList>
    </citation>
    <scope>NUCLEOTIDE SEQUENCE [LARGE SCALE GENOMIC DNA]</scope>
</reference>
<organism evidence="4">
    <name type="scientific">Gongylonema pulchrum</name>
    <dbReference type="NCBI Taxonomy" id="637853"/>
    <lineage>
        <taxon>Eukaryota</taxon>
        <taxon>Metazoa</taxon>
        <taxon>Ecdysozoa</taxon>
        <taxon>Nematoda</taxon>
        <taxon>Chromadorea</taxon>
        <taxon>Rhabditida</taxon>
        <taxon>Spirurina</taxon>
        <taxon>Spiruromorpha</taxon>
        <taxon>Spiruroidea</taxon>
        <taxon>Gongylonematidae</taxon>
        <taxon>Gongylonema</taxon>
    </lineage>
</organism>
<dbReference type="EMBL" id="UYRT01031539">
    <property type="protein sequence ID" value="VDK73449.1"/>
    <property type="molecule type" value="Genomic_DNA"/>
</dbReference>
<reference evidence="4" key="1">
    <citation type="submission" date="2016-06" db="UniProtKB">
        <authorList>
            <consortium name="WormBaseParasite"/>
        </authorList>
    </citation>
    <scope>IDENTIFICATION</scope>
</reference>
<proteinExistence type="predicted"/>
<dbReference type="InterPro" id="IPR036860">
    <property type="entry name" value="SH2_dom_sf"/>
</dbReference>
<dbReference type="WBParaSite" id="GPUH_0000953601-mRNA-1">
    <property type="protein sequence ID" value="GPUH_0000953601-mRNA-1"/>
    <property type="gene ID" value="GPUH_0000953601"/>
</dbReference>
<protein>
    <submittedName>
        <fullName evidence="4">SH2 domain-containing protein</fullName>
    </submittedName>
</protein>
<name>A0A183DLD4_9BILA</name>
<evidence type="ECO:0000313" key="2">
    <source>
        <dbReference type="EMBL" id="VDK73449.1"/>
    </source>
</evidence>
<evidence type="ECO:0000313" key="4">
    <source>
        <dbReference type="WBParaSite" id="GPUH_0000953601-mRNA-1"/>
    </source>
</evidence>
<dbReference type="InterPro" id="IPR051484">
    <property type="entry name" value="Tensin_PTEN_phosphatase"/>
</dbReference>
<dbReference type="PANTHER" id="PTHR45734:SF10">
    <property type="entry name" value="BLISTERY, ISOFORM A"/>
    <property type="match status" value="1"/>
</dbReference>
<dbReference type="GO" id="GO:0005925">
    <property type="term" value="C:focal adhesion"/>
    <property type="evidence" value="ECO:0007669"/>
    <property type="project" value="TreeGrafter"/>
</dbReference>
<accession>A0A183DLD4</accession>
<dbReference type="AlphaFoldDB" id="A0A183DLD4"/>
<dbReference type="OrthoDB" id="6273691at2759"/>
<evidence type="ECO:0000313" key="3">
    <source>
        <dbReference type="Proteomes" id="UP000271098"/>
    </source>
</evidence>
<dbReference type="Proteomes" id="UP000271098">
    <property type="component" value="Unassembled WGS sequence"/>
</dbReference>
<dbReference type="InterPro" id="IPR000980">
    <property type="entry name" value="SH2"/>
</dbReference>
<dbReference type="SUPFAM" id="SSF55550">
    <property type="entry name" value="SH2 domain"/>
    <property type="match status" value="1"/>
</dbReference>
<sequence length="81" mass="8615">MLRDKPPGTFVVRDSNSFPGAFGLALKVATPPPGIHPGNFLSSFLLNTHQKVIGRSSFKALLYALSLATVHRDILDLGAVG</sequence>
<dbReference type="PANTHER" id="PTHR45734">
    <property type="entry name" value="TENSIN"/>
    <property type="match status" value="1"/>
</dbReference>
<keyword evidence="3" id="KW-1185">Reference proteome</keyword>
<feature type="domain" description="SH2" evidence="1">
    <location>
        <begin position="2"/>
        <end position="30"/>
    </location>
</feature>
<gene>
    <name evidence="2" type="ORF">GPUH_LOCUS9526</name>
</gene>
<evidence type="ECO:0000259" key="1">
    <source>
        <dbReference type="Pfam" id="PF00017"/>
    </source>
</evidence>
<dbReference type="Gene3D" id="3.30.505.10">
    <property type="entry name" value="SH2 domain"/>
    <property type="match status" value="1"/>
</dbReference>
<dbReference type="Pfam" id="PF00017">
    <property type="entry name" value="SH2"/>
    <property type="match status" value="1"/>
</dbReference>